<feature type="region of interest" description="Disordered" evidence="1">
    <location>
        <begin position="39"/>
        <end position="68"/>
    </location>
</feature>
<evidence type="ECO:0000313" key="3">
    <source>
        <dbReference type="Proteomes" id="UP000319557"/>
    </source>
</evidence>
<gene>
    <name evidence="2" type="ORF">EC9_33440</name>
</gene>
<dbReference type="OrthoDB" id="286232at2"/>
<reference evidence="2 3" key="1">
    <citation type="submission" date="2019-02" db="EMBL/GenBank/DDBJ databases">
        <title>Deep-cultivation of Planctomycetes and their phenomic and genomic characterization uncovers novel biology.</title>
        <authorList>
            <person name="Wiegand S."/>
            <person name="Jogler M."/>
            <person name="Boedeker C."/>
            <person name="Pinto D."/>
            <person name="Vollmers J."/>
            <person name="Rivas-Marin E."/>
            <person name="Kohn T."/>
            <person name="Peeters S.H."/>
            <person name="Heuer A."/>
            <person name="Rast P."/>
            <person name="Oberbeckmann S."/>
            <person name="Bunk B."/>
            <person name="Jeske O."/>
            <person name="Meyerdierks A."/>
            <person name="Storesund J.E."/>
            <person name="Kallscheuer N."/>
            <person name="Luecker S."/>
            <person name="Lage O.M."/>
            <person name="Pohl T."/>
            <person name="Merkel B.J."/>
            <person name="Hornburger P."/>
            <person name="Mueller R.-W."/>
            <person name="Bruemmer F."/>
            <person name="Labrenz M."/>
            <person name="Spormann A.M."/>
            <person name="Op den Camp H."/>
            <person name="Overmann J."/>
            <person name="Amann R."/>
            <person name="Jetten M.S.M."/>
            <person name="Mascher T."/>
            <person name="Medema M.H."/>
            <person name="Devos D.P."/>
            <person name="Kaster A.-K."/>
            <person name="Ovreas L."/>
            <person name="Rohde M."/>
            <person name="Galperin M.Y."/>
            <person name="Jogler C."/>
        </authorList>
    </citation>
    <scope>NUCLEOTIDE SEQUENCE [LARGE SCALE GENOMIC DNA]</scope>
    <source>
        <strain evidence="2 3">EC9</strain>
    </source>
</reference>
<evidence type="ECO:0000256" key="1">
    <source>
        <dbReference type="SAM" id="MobiDB-lite"/>
    </source>
</evidence>
<protein>
    <submittedName>
        <fullName evidence="2">Uncharacterized protein</fullName>
    </submittedName>
</protein>
<dbReference type="RefSeq" id="WP_145288818.1">
    <property type="nucleotide sequence ID" value="NZ_CP036261.1"/>
</dbReference>
<keyword evidence="3" id="KW-1185">Reference proteome</keyword>
<proteinExistence type="predicted"/>
<dbReference type="Proteomes" id="UP000319557">
    <property type="component" value="Chromosome"/>
</dbReference>
<organism evidence="2 3">
    <name type="scientific">Rosistilla ulvae</name>
    <dbReference type="NCBI Taxonomy" id="1930277"/>
    <lineage>
        <taxon>Bacteria</taxon>
        <taxon>Pseudomonadati</taxon>
        <taxon>Planctomycetota</taxon>
        <taxon>Planctomycetia</taxon>
        <taxon>Pirellulales</taxon>
        <taxon>Pirellulaceae</taxon>
        <taxon>Rosistilla</taxon>
    </lineage>
</organism>
<dbReference type="EMBL" id="CP036261">
    <property type="protein sequence ID" value="QDS89147.1"/>
    <property type="molecule type" value="Genomic_DNA"/>
</dbReference>
<accession>A0A517M2P6</accession>
<dbReference type="KEGG" id="ruv:EC9_33440"/>
<sequence>MQFHPWQSVAIAPLLLCLCGCDGNVETTDDATRIEAEIPKLEIGDQPLDLQPSTDGDVDIDTPLPGDS</sequence>
<name>A0A517M2P6_9BACT</name>
<evidence type="ECO:0000313" key="2">
    <source>
        <dbReference type="EMBL" id="QDS89147.1"/>
    </source>
</evidence>
<dbReference type="AlphaFoldDB" id="A0A517M2P6"/>